<dbReference type="Proteomes" id="UP000294568">
    <property type="component" value="Segment"/>
</dbReference>
<dbReference type="EMBL" id="MK562503">
    <property type="protein sequence ID" value="QBP32921.1"/>
    <property type="molecule type" value="Genomic_DNA"/>
</dbReference>
<reference evidence="1 2" key="1">
    <citation type="submission" date="2019-02" db="EMBL/GenBank/DDBJ databases">
        <title>A cornucopia of Shigella phages from the Cornhusker state.</title>
        <authorList>
            <person name="Doore S.M."/>
            <person name="Schrad J.R."/>
            <person name="Perrett H.R."/>
            <person name="Dover J.A."/>
            <person name="Schrad K.P."/>
            <person name="Dean W.F."/>
            <person name="Parent K.N."/>
        </authorList>
    </citation>
    <scope>NUCLEOTIDE SEQUENCE [LARGE SCALE GENOMIC DNA]</scope>
</reference>
<evidence type="ECO:0000313" key="2">
    <source>
        <dbReference type="Proteomes" id="UP000294568"/>
    </source>
</evidence>
<organism evidence="1 2">
    <name type="scientific">Shigella phage Buco</name>
    <dbReference type="NCBI Taxonomy" id="2530183"/>
    <lineage>
        <taxon>Viruses</taxon>
        <taxon>Duplodnaviria</taxon>
        <taxon>Heunggongvirae</taxon>
        <taxon>Uroviricota</taxon>
        <taxon>Caudoviricetes</taxon>
        <taxon>Autographivirales</taxon>
        <taxon>Autoscriptoviridae</taxon>
        <taxon>Slopekvirinae</taxon>
        <taxon>Bucovirus</taxon>
        <taxon>Bucovirus buco</taxon>
    </lineage>
</organism>
<evidence type="ECO:0000313" key="1">
    <source>
        <dbReference type="EMBL" id="QBP32921.1"/>
    </source>
</evidence>
<name>A0A482JGP7_9CAUD</name>
<sequence length="68" mass="7914">MSEIKVGDKVKIIRHKDYPNEIWDKGHFAIGSVHTVKGIDLHDHLGVYLRDEEGDDYLILWAEIEKVQ</sequence>
<accession>A0A482JGP7</accession>
<keyword evidence="2" id="KW-1185">Reference proteome</keyword>
<gene>
    <name evidence="1" type="ORF">HRP29_gp21</name>
</gene>
<protein>
    <submittedName>
        <fullName evidence="1">Uncharacterized protein</fullName>
    </submittedName>
</protein>
<proteinExistence type="predicted"/>